<dbReference type="PANTHER" id="PTHR43065">
    <property type="entry name" value="SENSOR HISTIDINE KINASE"/>
    <property type="match status" value="1"/>
</dbReference>
<gene>
    <name evidence="7" type="ORF">HEQ75_09560</name>
</gene>
<dbReference type="Pfam" id="PF19443">
    <property type="entry name" value="DAHL"/>
    <property type="match status" value="1"/>
</dbReference>
<dbReference type="PROSITE" id="PS50206">
    <property type="entry name" value="RHODANESE_3"/>
    <property type="match status" value="1"/>
</dbReference>
<dbReference type="InterPro" id="IPR045812">
    <property type="entry name" value="DAHL"/>
</dbReference>
<dbReference type="InterPro" id="IPR036097">
    <property type="entry name" value="HisK_dim/P_sf"/>
</dbReference>
<dbReference type="InterPro" id="IPR001763">
    <property type="entry name" value="Rhodanese-like_dom"/>
</dbReference>
<dbReference type="Pfam" id="PF02518">
    <property type="entry name" value="HATPase_c"/>
    <property type="match status" value="1"/>
</dbReference>
<evidence type="ECO:0000256" key="4">
    <source>
        <dbReference type="SAM" id="Phobius"/>
    </source>
</evidence>
<keyword evidence="4" id="KW-0812">Transmembrane</keyword>
<evidence type="ECO:0000313" key="8">
    <source>
        <dbReference type="Proteomes" id="UP000787635"/>
    </source>
</evidence>
<reference evidence="7 8" key="1">
    <citation type="submission" date="2020-03" db="EMBL/GenBank/DDBJ databases">
        <title>Roseomonas selenitidurans sp. nov. isolated from urban soil.</title>
        <authorList>
            <person name="Liu H."/>
        </authorList>
    </citation>
    <scope>NUCLEOTIDE SEQUENCE [LARGE SCALE GENOMIC DNA]</scope>
    <source>
        <strain evidence="7 8">BU-1</strain>
    </source>
</reference>
<dbReference type="RefSeq" id="WP_168029681.1">
    <property type="nucleotide sequence ID" value="NZ_JAAVNE010000012.1"/>
</dbReference>
<keyword evidence="4" id="KW-1133">Transmembrane helix</keyword>
<dbReference type="InterPro" id="IPR003661">
    <property type="entry name" value="HisK_dim/P_dom"/>
</dbReference>
<keyword evidence="3" id="KW-0597">Phosphoprotein</keyword>
<dbReference type="PANTHER" id="PTHR43065:SF42">
    <property type="entry name" value="TWO-COMPONENT SENSOR PPRA"/>
    <property type="match status" value="1"/>
</dbReference>
<dbReference type="SUPFAM" id="SSF47384">
    <property type="entry name" value="Homodimeric domain of signal transducing histidine kinase"/>
    <property type="match status" value="1"/>
</dbReference>
<organism evidence="7 8">
    <name type="scientific">Falsiroseomonas selenitidurans</name>
    <dbReference type="NCBI Taxonomy" id="2716335"/>
    <lineage>
        <taxon>Bacteria</taxon>
        <taxon>Pseudomonadati</taxon>
        <taxon>Pseudomonadota</taxon>
        <taxon>Alphaproteobacteria</taxon>
        <taxon>Acetobacterales</taxon>
        <taxon>Roseomonadaceae</taxon>
        <taxon>Falsiroseomonas</taxon>
    </lineage>
</organism>
<dbReference type="EMBL" id="JAAVNE010000012">
    <property type="protein sequence ID" value="NKC31105.1"/>
    <property type="molecule type" value="Genomic_DNA"/>
</dbReference>
<accession>A0ABX1E888</accession>
<evidence type="ECO:0000256" key="1">
    <source>
        <dbReference type="ARBA" id="ARBA00000085"/>
    </source>
</evidence>
<sequence length="793" mass="84842">MKAGIAAGVAAALLLLTWLLLRGLAVDQRPFDTAMQLLDEVELAEAMIRRDLLSARAGLLRDYDPLVRAGRQVEAAVARLRAFTTPEQADRLEAWRLRQERLVEASKSDNALLRNSLAQVGRLTVRLSAPPGGGVPVAEAGRLGSAILHLTLDTSALVLDEVRRGLADLQLQAVPESERGPAAALLAHGALLQDLLPRVDGLLRDLQSHASAPVREAIAAEVEVRREAAEAAARRYRLLLYASAVLLLGGLLLLGMRLSARALAMRRHAAFEHMLARLSARLIGTGLSEAEAGVSHALEEIAQRLGAQRAYLATAGQAGSAHVPAAHVWTTDGATPPEGWPEAVLALANRHPPSPQGTIRLPPGHPDLRDIPGGLHAWMAAVRRTEDGVAVLLGCDLTRPSRLPSEQELGSLGLALDAVLNLITRSRLEAERSRLAAQDARSRQMEMLGTFASGIAHNFNNIIGAILGFTEMAQAGSSGARLADIRRAAERARDLASDILAFGGRQPTPQGEVEVEALLAETEALLRVMLPPDVRLTVGLPSESVMVSGDATRIQQVIVNLCRNAAQAMEGPGEVVIEVERRALHEKRALRLGELRPDHYLIIRVSDTGPGMDATTLGRIFEPFFTTRRAGHGLGLATAGEIVLAHGGGMAVRSTPGQGSCFEVWLPRAVAAEAMRREMPRGEGEAVLVLYDDDRLHREEELLAVLGYEPHGFRAVTSALAALHAVPRRFDAALLPEGSAEIARKVRRVAPALPIILAATTPVSGFDCIGWPLASDELATALRRCLARPTLPA</sequence>
<feature type="transmembrane region" description="Helical" evidence="4">
    <location>
        <begin position="238"/>
        <end position="258"/>
    </location>
</feature>
<evidence type="ECO:0000256" key="2">
    <source>
        <dbReference type="ARBA" id="ARBA00012438"/>
    </source>
</evidence>
<evidence type="ECO:0000259" key="6">
    <source>
        <dbReference type="PROSITE" id="PS50206"/>
    </source>
</evidence>
<name>A0ABX1E888_9PROT</name>
<proteinExistence type="predicted"/>
<dbReference type="Gene3D" id="3.30.565.10">
    <property type="entry name" value="Histidine kinase-like ATPase, C-terminal domain"/>
    <property type="match status" value="1"/>
</dbReference>
<dbReference type="Proteomes" id="UP000787635">
    <property type="component" value="Unassembled WGS sequence"/>
</dbReference>
<feature type="domain" description="Rhodanese" evidence="6">
    <location>
        <begin position="364"/>
        <end position="387"/>
    </location>
</feature>
<dbReference type="Gene3D" id="1.10.287.130">
    <property type="match status" value="1"/>
</dbReference>
<dbReference type="InterPro" id="IPR005467">
    <property type="entry name" value="His_kinase_dom"/>
</dbReference>
<comment type="caution">
    <text evidence="7">The sequence shown here is derived from an EMBL/GenBank/DDBJ whole genome shotgun (WGS) entry which is preliminary data.</text>
</comment>
<dbReference type="EC" id="2.7.13.3" evidence="2"/>
<feature type="domain" description="Histidine kinase" evidence="5">
    <location>
        <begin position="454"/>
        <end position="670"/>
    </location>
</feature>
<dbReference type="SMART" id="SM00388">
    <property type="entry name" value="HisKA"/>
    <property type="match status" value="1"/>
</dbReference>
<dbReference type="SUPFAM" id="SSF55874">
    <property type="entry name" value="ATPase domain of HSP90 chaperone/DNA topoisomerase II/histidine kinase"/>
    <property type="match status" value="1"/>
</dbReference>
<keyword evidence="8" id="KW-1185">Reference proteome</keyword>
<protein>
    <recommendedName>
        <fullName evidence="2">histidine kinase</fullName>
        <ecNumber evidence="2">2.7.13.3</ecNumber>
    </recommendedName>
</protein>
<evidence type="ECO:0000259" key="5">
    <source>
        <dbReference type="PROSITE" id="PS50109"/>
    </source>
</evidence>
<dbReference type="InterPro" id="IPR036890">
    <property type="entry name" value="HATPase_C_sf"/>
</dbReference>
<evidence type="ECO:0000256" key="3">
    <source>
        <dbReference type="ARBA" id="ARBA00022553"/>
    </source>
</evidence>
<dbReference type="CDD" id="cd00082">
    <property type="entry name" value="HisKA"/>
    <property type="match status" value="1"/>
</dbReference>
<dbReference type="PRINTS" id="PR00344">
    <property type="entry name" value="BCTRLSENSOR"/>
</dbReference>
<dbReference type="SMART" id="SM00387">
    <property type="entry name" value="HATPase_c"/>
    <property type="match status" value="1"/>
</dbReference>
<dbReference type="InterPro" id="IPR004358">
    <property type="entry name" value="Sig_transdc_His_kin-like_C"/>
</dbReference>
<comment type="catalytic activity">
    <reaction evidence="1">
        <text>ATP + protein L-histidine = ADP + protein N-phospho-L-histidine.</text>
        <dbReference type="EC" id="2.7.13.3"/>
    </reaction>
</comment>
<dbReference type="PROSITE" id="PS50109">
    <property type="entry name" value="HIS_KIN"/>
    <property type="match status" value="1"/>
</dbReference>
<keyword evidence="4" id="KW-0472">Membrane</keyword>
<dbReference type="NCBIfam" id="NF010411">
    <property type="entry name" value="PRK13837.1"/>
    <property type="match status" value="1"/>
</dbReference>
<evidence type="ECO:0000313" key="7">
    <source>
        <dbReference type="EMBL" id="NKC31105.1"/>
    </source>
</evidence>
<dbReference type="InterPro" id="IPR003594">
    <property type="entry name" value="HATPase_dom"/>
</dbReference>